<keyword evidence="19" id="KW-1185">Reference proteome</keyword>
<dbReference type="InterPro" id="IPR041569">
    <property type="entry name" value="AAA_lid_3"/>
</dbReference>
<dbReference type="KEGG" id="ptm:GSPATT00023896001"/>
<evidence type="ECO:0000256" key="2">
    <source>
        <dbReference type="ARBA" id="ARBA00004225"/>
    </source>
</evidence>
<comment type="similarity">
    <text evidence="4">In the N-terminal section; belongs to the AAA ATPase family.</text>
</comment>
<feature type="compositionally biased region" description="Low complexity" evidence="16">
    <location>
        <begin position="61"/>
        <end position="87"/>
    </location>
</feature>
<dbReference type="Gene3D" id="3.40.50.300">
    <property type="entry name" value="P-loop containing nucleotide triphosphate hydrolases"/>
    <property type="match status" value="1"/>
</dbReference>
<keyword evidence="14" id="KW-0496">Mitochondrion</keyword>
<evidence type="ECO:0000256" key="12">
    <source>
        <dbReference type="ARBA" id="ARBA00022989"/>
    </source>
</evidence>
<dbReference type="PANTHER" id="PTHR43655:SF2">
    <property type="entry name" value="AFG3 LIKE MATRIX AAA PEPTIDASE SUBUNIT 2, ISOFORM A"/>
    <property type="match status" value="1"/>
</dbReference>
<reference evidence="18 19" key="1">
    <citation type="journal article" date="2006" name="Nature">
        <title>Global trends of whole-genome duplications revealed by the ciliate Paramecium tetraurelia.</title>
        <authorList>
            <consortium name="Genoscope"/>
            <person name="Aury J.-M."/>
            <person name="Jaillon O."/>
            <person name="Duret L."/>
            <person name="Noel B."/>
            <person name="Jubin C."/>
            <person name="Porcel B.M."/>
            <person name="Segurens B."/>
            <person name="Daubin V."/>
            <person name="Anthouard V."/>
            <person name="Aiach N."/>
            <person name="Arnaiz O."/>
            <person name="Billaut A."/>
            <person name="Beisson J."/>
            <person name="Blanc I."/>
            <person name="Bouhouche K."/>
            <person name="Camara F."/>
            <person name="Duharcourt S."/>
            <person name="Guigo R."/>
            <person name="Gogendeau D."/>
            <person name="Katinka M."/>
            <person name="Keller A.-M."/>
            <person name="Kissmehl R."/>
            <person name="Klotz C."/>
            <person name="Koll F."/>
            <person name="Le Moue A."/>
            <person name="Lepere C."/>
            <person name="Malinsky S."/>
            <person name="Nowacki M."/>
            <person name="Nowak J.K."/>
            <person name="Plattner H."/>
            <person name="Poulain J."/>
            <person name="Ruiz F."/>
            <person name="Serrano V."/>
            <person name="Zagulski M."/>
            <person name="Dessen P."/>
            <person name="Betermier M."/>
            <person name="Weissenbach J."/>
            <person name="Scarpelli C."/>
            <person name="Schachter V."/>
            <person name="Sperling L."/>
            <person name="Meyer E."/>
            <person name="Cohen J."/>
            <person name="Wincker P."/>
        </authorList>
    </citation>
    <scope>NUCLEOTIDE SEQUENCE [LARGE SCALE GENOMIC DNA]</scope>
    <source>
        <strain evidence="18 19">Stock d4-2</strain>
    </source>
</reference>
<dbReference type="PANTHER" id="PTHR43655">
    <property type="entry name" value="ATP-DEPENDENT PROTEASE"/>
    <property type="match status" value="1"/>
</dbReference>
<proteinExistence type="inferred from homology"/>
<dbReference type="InParanoid" id="A0E7A1"/>
<dbReference type="FunFam" id="1.10.8.60:FF:000019">
    <property type="entry name" value="AFG3-like AAA ATPase 2"/>
    <property type="match status" value="1"/>
</dbReference>
<evidence type="ECO:0000256" key="8">
    <source>
        <dbReference type="ARBA" id="ARBA00022741"/>
    </source>
</evidence>
<dbReference type="InterPro" id="IPR037219">
    <property type="entry name" value="Peptidase_M41-like"/>
</dbReference>
<keyword evidence="9" id="KW-0378">Hydrolase</keyword>
<dbReference type="GO" id="GO:0004222">
    <property type="term" value="F:metalloendopeptidase activity"/>
    <property type="evidence" value="ECO:0000318"/>
    <property type="project" value="GO_Central"/>
</dbReference>
<evidence type="ECO:0000259" key="17">
    <source>
        <dbReference type="SMART" id="SM00382"/>
    </source>
</evidence>
<dbReference type="FunFam" id="3.40.50.300:FF:000001">
    <property type="entry name" value="ATP-dependent zinc metalloprotease FtsH"/>
    <property type="match status" value="1"/>
</dbReference>
<dbReference type="SUPFAM" id="SSF52540">
    <property type="entry name" value="P-loop containing nucleoside triphosphate hydrolases"/>
    <property type="match status" value="1"/>
</dbReference>
<accession>A0E7A1</accession>
<evidence type="ECO:0000256" key="11">
    <source>
        <dbReference type="ARBA" id="ARBA00022840"/>
    </source>
</evidence>
<organism evidence="18 19">
    <name type="scientific">Paramecium tetraurelia</name>
    <dbReference type="NCBI Taxonomy" id="5888"/>
    <lineage>
        <taxon>Eukaryota</taxon>
        <taxon>Sar</taxon>
        <taxon>Alveolata</taxon>
        <taxon>Ciliophora</taxon>
        <taxon>Intramacronucleata</taxon>
        <taxon>Oligohymenophorea</taxon>
        <taxon>Peniculida</taxon>
        <taxon>Parameciidae</taxon>
        <taxon>Paramecium</taxon>
    </lineage>
</organism>
<dbReference type="GO" id="GO:0016887">
    <property type="term" value="F:ATP hydrolysis activity"/>
    <property type="evidence" value="ECO:0007669"/>
    <property type="project" value="InterPro"/>
</dbReference>
<evidence type="ECO:0000256" key="4">
    <source>
        <dbReference type="ARBA" id="ARBA00010550"/>
    </source>
</evidence>
<dbReference type="EMBL" id="CT868661">
    <property type="protein sequence ID" value="CAK91168.1"/>
    <property type="molecule type" value="Genomic_DNA"/>
</dbReference>
<dbReference type="GO" id="GO:0004176">
    <property type="term" value="F:ATP-dependent peptidase activity"/>
    <property type="evidence" value="ECO:0007669"/>
    <property type="project" value="InterPro"/>
</dbReference>
<dbReference type="Pfam" id="PF00004">
    <property type="entry name" value="AAA"/>
    <property type="match status" value="1"/>
</dbReference>
<feature type="compositionally biased region" description="Basic and acidic residues" evidence="16">
    <location>
        <begin position="28"/>
        <end position="60"/>
    </location>
</feature>
<dbReference type="GO" id="GO:0046872">
    <property type="term" value="F:metal ion binding"/>
    <property type="evidence" value="ECO:0007669"/>
    <property type="project" value="UniProtKB-KW"/>
</dbReference>
<evidence type="ECO:0000313" key="19">
    <source>
        <dbReference type="Proteomes" id="UP000000600"/>
    </source>
</evidence>
<keyword evidence="12" id="KW-1133">Transmembrane helix</keyword>
<dbReference type="InterPro" id="IPR027417">
    <property type="entry name" value="P-loop_NTPase"/>
</dbReference>
<dbReference type="GO" id="GO:0005745">
    <property type="term" value="C:m-AAA complex"/>
    <property type="evidence" value="ECO:0000318"/>
    <property type="project" value="GO_Central"/>
</dbReference>
<dbReference type="InterPro" id="IPR003960">
    <property type="entry name" value="ATPase_AAA_CS"/>
</dbReference>
<dbReference type="InterPro" id="IPR050928">
    <property type="entry name" value="ATP-dep_Zn_Metalloprotease"/>
</dbReference>
<comment type="similarity">
    <text evidence="3">In the C-terminal section; belongs to the peptidase M41 family.</text>
</comment>
<keyword evidence="15" id="KW-0472">Membrane</keyword>
<keyword evidence="10" id="KW-0862">Zinc</keyword>
<sequence length="710" mass="80882">MLQNRILRIIQRTPKFFFGNRKPPKGFENFERPRVEEEQGRNRLGKEAKEEQQQEQERQESQTSNKNNKDFSSSSKWKKQQQQQNQPEDQDNQSKLLFTISGALIGYYLFDYVLSDRETRINITQFVNQIYPTTKSIEIKQSVDSEAIYAHITSEKGNYKLKLANPDTFLENLEYLQLKANVEPENLIKISFKENSNSLLDRVLDLVPFGFMIFISYNAIRFIRLFREKGPGGMMGMFKSNHKQFQMEQNVKVKFTDVAGLDEVKVEIKEFVDFLTNSKKFKQLGAKIPRGALLTGPPGTGKTMLAKACAGEAGVPFFYVSGSEFVEMFVGLGASRVRDLFEQAKQKSPSIIFIDEIDAIGKKRQARFGNDESENTLNQLLVEMDGFATDHNVIVLAATNMADQLDSALTRPGRLDRFIEVTLPDINGRKQIFLVHLKPLNLDPSKTVEEYANRLATLTPGFSGAEIANLCNEAAILAARQSKQHVDAHDFEMAAERVMAGIEKKRIISEEERKVVAYHESGHAAVSWFLEGGDPLLKLTIIPRSKGSLGYAQYLPNESALFTKQELLDKICCILGGRCSEKHFFKRVTTGAYDDLQKVKNLAYNIVTKYGMSEKIGNQGFRDENVNSFSDETSKVIDDEVREIIMQCTKRTEEIIEKYHQQIQKLSEQLLVKETLDLNDLITILGERPFPPKSNFKEYLDTKKREKVVA</sequence>
<dbReference type="AlphaFoldDB" id="A0E7A1"/>
<evidence type="ECO:0000256" key="6">
    <source>
        <dbReference type="ARBA" id="ARBA00022692"/>
    </source>
</evidence>
<evidence type="ECO:0000256" key="14">
    <source>
        <dbReference type="ARBA" id="ARBA00023128"/>
    </source>
</evidence>
<dbReference type="SUPFAM" id="SSF140990">
    <property type="entry name" value="FtsH protease domain-like"/>
    <property type="match status" value="1"/>
</dbReference>
<dbReference type="OrthoDB" id="1413014at2759"/>
<dbReference type="GO" id="GO:0034982">
    <property type="term" value="P:mitochondrial protein processing"/>
    <property type="evidence" value="ECO:0000318"/>
    <property type="project" value="GO_Central"/>
</dbReference>
<feature type="region of interest" description="Disordered" evidence="16">
    <location>
        <begin position="17"/>
        <end position="92"/>
    </location>
</feature>
<dbReference type="InterPro" id="IPR003593">
    <property type="entry name" value="AAA+_ATPase"/>
</dbReference>
<keyword evidence="13" id="KW-0482">Metalloprotease</keyword>
<comment type="subcellular location">
    <subcellularLocation>
        <location evidence="2">Mitochondrion membrane</location>
        <topology evidence="2">Multi-pass membrane protein</topology>
    </subcellularLocation>
</comment>
<keyword evidence="7" id="KW-0479">Metal-binding</keyword>
<keyword evidence="11" id="KW-0067">ATP-binding</keyword>
<keyword evidence="6" id="KW-0812">Transmembrane</keyword>
<dbReference type="Proteomes" id="UP000000600">
    <property type="component" value="Unassembled WGS sequence"/>
</dbReference>
<keyword evidence="5" id="KW-0645">Protease</keyword>
<dbReference type="CDD" id="cd19501">
    <property type="entry name" value="RecA-like_FtsH"/>
    <property type="match status" value="1"/>
</dbReference>
<dbReference type="HOGENOM" id="CLU_000688_23_0_1"/>
<dbReference type="GeneID" id="5044350"/>
<dbReference type="OMA" id="AHPMEIN"/>
<evidence type="ECO:0000256" key="10">
    <source>
        <dbReference type="ARBA" id="ARBA00022833"/>
    </source>
</evidence>
<evidence type="ECO:0000256" key="16">
    <source>
        <dbReference type="SAM" id="MobiDB-lite"/>
    </source>
</evidence>
<dbReference type="HAMAP" id="MF_01458">
    <property type="entry name" value="FtsH"/>
    <property type="match status" value="1"/>
</dbReference>
<comment type="cofactor">
    <cofactor evidence="1">
        <name>Zn(2+)</name>
        <dbReference type="ChEBI" id="CHEBI:29105"/>
    </cofactor>
</comment>
<dbReference type="Pfam" id="PF17862">
    <property type="entry name" value="AAA_lid_3"/>
    <property type="match status" value="1"/>
</dbReference>
<dbReference type="FunCoup" id="A0E7A1">
    <property type="interactions" value="782"/>
</dbReference>
<keyword evidence="8" id="KW-0547">Nucleotide-binding</keyword>
<dbReference type="InterPro" id="IPR000642">
    <property type="entry name" value="Peptidase_M41"/>
</dbReference>
<dbReference type="NCBIfam" id="TIGR01241">
    <property type="entry name" value="FtsH_fam"/>
    <property type="match status" value="1"/>
</dbReference>
<dbReference type="InterPro" id="IPR005936">
    <property type="entry name" value="FtsH"/>
</dbReference>
<evidence type="ECO:0000256" key="15">
    <source>
        <dbReference type="ARBA" id="ARBA00023136"/>
    </source>
</evidence>
<evidence type="ECO:0000256" key="13">
    <source>
        <dbReference type="ARBA" id="ARBA00023049"/>
    </source>
</evidence>
<evidence type="ECO:0000256" key="9">
    <source>
        <dbReference type="ARBA" id="ARBA00022801"/>
    </source>
</evidence>
<feature type="domain" description="AAA+ ATPase" evidence="17">
    <location>
        <begin position="288"/>
        <end position="425"/>
    </location>
</feature>
<dbReference type="FunFam" id="1.20.58.760:FF:000003">
    <property type="entry name" value="AFG3-like AAA ATPase 2"/>
    <property type="match status" value="1"/>
</dbReference>
<evidence type="ECO:0000256" key="5">
    <source>
        <dbReference type="ARBA" id="ARBA00022670"/>
    </source>
</evidence>
<dbReference type="GO" id="GO:0005524">
    <property type="term" value="F:ATP binding"/>
    <property type="evidence" value="ECO:0007669"/>
    <property type="project" value="UniProtKB-KW"/>
</dbReference>
<name>A0E7A1_PARTE</name>
<dbReference type="SMART" id="SM00382">
    <property type="entry name" value="AAA"/>
    <property type="match status" value="1"/>
</dbReference>
<evidence type="ECO:0000256" key="1">
    <source>
        <dbReference type="ARBA" id="ARBA00001947"/>
    </source>
</evidence>
<dbReference type="Gene3D" id="1.20.58.760">
    <property type="entry name" value="Peptidase M41"/>
    <property type="match status" value="1"/>
</dbReference>
<protein>
    <recommendedName>
        <fullName evidence="17">AAA+ ATPase domain-containing protein</fullName>
    </recommendedName>
</protein>
<evidence type="ECO:0000313" key="18">
    <source>
        <dbReference type="EMBL" id="CAK91168.1"/>
    </source>
</evidence>
<dbReference type="RefSeq" id="XP_001458565.1">
    <property type="nucleotide sequence ID" value="XM_001458528.2"/>
</dbReference>
<dbReference type="Gene3D" id="1.10.8.60">
    <property type="match status" value="1"/>
</dbReference>
<dbReference type="InterPro" id="IPR003959">
    <property type="entry name" value="ATPase_AAA_core"/>
</dbReference>
<evidence type="ECO:0000256" key="7">
    <source>
        <dbReference type="ARBA" id="ARBA00022723"/>
    </source>
</evidence>
<dbReference type="STRING" id="5888.A0E7A1"/>
<evidence type="ECO:0000256" key="3">
    <source>
        <dbReference type="ARBA" id="ARBA00010044"/>
    </source>
</evidence>
<dbReference type="Pfam" id="PF01434">
    <property type="entry name" value="Peptidase_M41"/>
    <property type="match status" value="1"/>
</dbReference>
<dbReference type="eggNOG" id="KOG0731">
    <property type="taxonomic scope" value="Eukaryota"/>
</dbReference>
<gene>
    <name evidence="18" type="ORF">GSPATT00023896001</name>
</gene>
<dbReference type="PROSITE" id="PS00674">
    <property type="entry name" value="AAA"/>
    <property type="match status" value="1"/>
</dbReference>